<accession>A0A0B1YV80</accession>
<dbReference type="Pfam" id="PF22275">
    <property type="entry name" value="DUF6957"/>
    <property type="match status" value="1"/>
</dbReference>
<evidence type="ECO:0000313" key="2">
    <source>
        <dbReference type="EMBL" id="KHK62794.1"/>
    </source>
</evidence>
<dbReference type="EMBL" id="JQGJ01000015">
    <property type="protein sequence ID" value="KHK62794.1"/>
    <property type="molecule type" value="Genomic_DNA"/>
</dbReference>
<dbReference type="OrthoDB" id="7020948at2"/>
<reference evidence="3" key="1">
    <citation type="submission" date="2015-03" db="EMBL/GenBank/DDBJ databases">
        <title>Pseudomonas frederiksbergensis hydrocarbon degrader.</title>
        <authorList>
            <person name="Brown L.M."/>
            <person name="Ruiz O.N."/>
            <person name="Mueller S."/>
            <person name="Gunasekera T.S."/>
        </authorList>
    </citation>
    <scope>NUCLEOTIDE SEQUENCE [LARGE SCALE GENOMIC DNA]</scope>
    <source>
        <strain evidence="3">SI8</strain>
    </source>
</reference>
<comment type="caution">
    <text evidence="2">The sequence shown here is derived from an EMBL/GenBank/DDBJ whole genome shotgun (WGS) entry which is preliminary data.</text>
</comment>
<evidence type="ECO:0000313" key="3">
    <source>
        <dbReference type="Proteomes" id="UP000030949"/>
    </source>
</evidence>
<dbReference type="Proteomes" id="UP000030949">
    <property type="component" value="Unassembled WGS sequence"/>
</dbReference>
<feature type="domain" description="DUF6957" evidence="1">
    <location>
        <begin position="18"/>
        <end position="127"/>
    </location>
</feature>
<evidence type="ECO:0000259" key="1">
    <source>
        <dbReference type="Pfam" id="PF22275"/>
    </source>
</evidence>
<dbReference type="AlphaFoldDB" id="A0A0B1YV80"/>
<protein>
    <recommendedName>
        <fullName evidence="1">DUF6957 domain-containing protein</fullName>
    </recommendedName>
</protein>
<gene>
    <name evidence="2" type="ORF">JZ00_21325</name>
</gene>
<sequence length="130" mass="14273">MNLADYISVLSDGEKIDGCELTTPDAVALARLHFPSRAYCLVTDWAILDLAVTTSQRKAITDRELIPALVYASTVIQDSKGRFASGDWVKTTLGVSYIHDCLFLTKNTVYVLMGAGRRLRTDLDTALSLC</sequence>
<dbReference type="RefSeq" id="WP_024014887.1">
    <property type="nucleotide sequence ID" value="NZ_JQGJ02000013.1"/>
</dbReference>
<name>A0A0B1YV80_9PSED</name>
<organism evidence="2 3">
    <name type="scientific">Pseudomonas frederiksbergensis</name>
    <dbReference type="NCBI Taxonomy" id="104087"/>
    <lineage>
        <taxon>Bacteria</taxon>
        <taxon>Pseudomonadati</taxon>
        <taxon>Pseudomonadota</taxon>
        <taxon>Gammaproteobacteria</taxon>
        <taxon>Pseudomonadales</taxon>
        <taxon>Pseudomonadaceae</taxon>
        <taxon>Pseudomonas</taxon>
    </lineage>
</organism>
<dbReference type="InterPro" id="IPR054232">
    <property type="entry name" value="DUF6957"/>
</dbReference>
<proteinExistence type="predicted"/>